<dbReference type="GO" id="GO:0071555">
    <property type="term" value="P:cell wall organization"/>
    <property type="evidence" value="ECO:0007669"/>
    <property type="project" value="UniProtKB-KW"/>
</dbReference>
<dbReference type="EC" id="5.1.1.3" evidence="2 8"/>
<dbReference type="PANTHER" id="PTHR21198:SF2">
    <property type="entry name" value="GLUTAMATE RACEMASE"/>
    <property type="match status" value="1"/>
</dbReference>
<feature type="binding site" evidence="8">
    <location>
        <begin position="185"/>
        <end position="186"/>
    </location>
    <ligand>
        <name>substrate</name>
    </ligand>
</feature>
<evidence type="ECO:0000256" key="3">
    <source>
        <dbReference type="ARBA" id="ARBA00022960"/>
    </source>
</evidence>
<dbReference type="InterPro" id="IPR004391">
    <property type="entry name" value="Glu_race"/>
</dbReference>
<feature type="active site" description="Proton donor/acceptor" evidence="8">
    <location>
        <position position="184"/>
    </location>
</feature>
<evidence type="ECO:0000313" key="10">
    <source>
        <dbReference type="Proteomes" id="UP000198828"/>
    </source>
</evidence>
<dbReference type="PANTHER" id="PTHR21198">
    <property type="entry name" value="GLUTAMATE RACEMASE"/>
    <property type="match status" value="1"/>
</dbReference>
<dbReference type="AlphaFoldDB" id="A0A1H2WDN1"/>
<comment type="similarity">
    <text evidence="8">Belongs to the aspartate/glutamate racemases family.</text>
</comment>
<keyword evidence="4 8" id="KW-0573">Peptidoglycan synthesis</keyword>
<protein>
    <recommendedName>
        <fullName evidence="7 8">Glutamate racemase</fullName>
        <ecNumber evidence="2 8">5.1.1.3</ecNumber>
    </recommendedName>
</protein>
<dbReference type="PROSITE" id="PS00923">
    <property type="entry name" value="ASP_GLU_RACEMASE_1"/>
    <property type="match status" value="1"/>
</dbReference>
<dbReference type="Gene3D" id="3.40.50.1860">
    <property type="match status" value="2"/>
</dbReference>
<dbReference type="PROSITE" id="PS00924">
    <property type="entry name" value="ASP_GLU_RACEMASE_2"/>
    <property type="match status" value="1"/>
</dbReference>
<keyword evidence="3 8" id="KW-0133">Cell shape</keyword>
<dbReference type="InterPro" id="IPR033134">
    <property type="entry name" value="Asp/Glu_racemase_AS_2"/>
</dbReference>
<dbReference type="FunFam" id="3.40.50.1860:FF:000002">
    <property type="entry name" value="Glutamate racemase"/>
    <property type="match status" value="1"/>
</dbReference>
<evidence type="ECO:0000256" key="5">
    <source>
        <dbReference type="ARBA" id="ARBA00023235"/>
    </source>
</evidence>
<name>A0A1H2WDN1_9FIRM</name>
<dbReference type="InterPro" id="IPR001920">
    <property type="entry name" value="Asp/Glu_race"/>
</dbReference>
<dbReference type="RefSeq" id="WP_093751837.1">
    <property type="nucleotide sequence ID" value="NZ_BSYN01000001.1"/>
</dbReference>
<dbReference type="GO" id="GO:0008881">
    <property type="term" value="F:glutamate racemase activity"/>
    <property type="evidence" value="ECO:0007669"/>
    <property type="project" value="UniProtKB-UniRule"/>
</dbReference>
<dbReference type="GO" id="GO:0009252">
    <property type="term" value="P:peptidoglycan biosynthetic process"/>
    <property type="evidence" value="ECO:0007669"/>
    <property type="project" value="UniProtKB-UniRule"/>
</dbReference>
<evidence type="ECO:0000256" key="1">
    <source>
        <dbReference type="ARBA" id="ARBA00001602"/>
    </source>
</evidence>
<gene>
    <name evidence="8" type="primary">murI</name>
    <name evidence="9" type="ORF">SAMN05660923_01220</name>
</gene>
<feature type="binding site" evidence="8">
    <location>
        <begin position="74"/>
        <end position="75"/>
    </location>
    <ligand>
        <name>substrate</name>
    </ligand>
</feature>
<proteinExistence type="inferred from homology"/>
<keyword evidence="5 8" id="KW-0413">Isomerase</keyword>
<dbReference type="GO" id="GO:0008360">
    <property type="term" value="P:regulation of cell shape"/>
    <property type="evidence" value="ECO:0007669"/>
    <property type="project" value="UniProtKB-KW"/>
</dbReference>
<reference evidence="9 10" key="1">
    <citation type="submission" date="2016-10" db="EMBL/GenBank/DDBJ databases">
        <authorList>
            <person name="de Groot N.N."/>
        </authorList>
    </citation>
    <scope>NUCLEOTIDE SEQUENCE [LARGE SCALE GENOMIC DNA]</scope>
    <source>
        <strain evidence="9 10">DSM 23310</strain>
    </source>
</reference>
<keyword evidence="6 8" id="KW-0961">Cell wall biogenesis/degradation</keyword>
<evidence type="ECO:0000256" key="6">
    <source>
        <dbReference type="ARBA" id="ARBA00023316"/>
    </source>
</evidence>
<feature type="binding site" evidence="8">
    <location>
        <begin position="42"/>
        <end position="43"/>
    </location>
    <ligand>
        <name>substrate</name>
    </ligand>
</feature>
<dbReference type="InterPro" id="IPR018187">
    <property type="entry name" value="Asp/Glu_racemase_AS_1"/>
</dbReference>
<dbReference type="Pfam" id="PF01177">
    <property type="entry name" value="Asp_Glu_race"/>
    <property type="match status" value="1"/>
</dbReference>
<dbReference type="OrthoDB" id="9801055at2"/>
<evidence type="ECO:0000256" key="8">
    <source>
        <dbReference type="HAMAP-Rule" id="MF_00258"/>
    </source>
</evidence>
<evidence type="ECO:0000256" key="7">
    <source>
        <dbReference type="ARBA" id="ARBA00070053"/>
    </source>
</evidence>
<evidence type="ECO:0000256" key="2">
    <source>
        <dbReference type="ARBA" id="ARBA00013090"/>
    </source>
</evidence>
<sequence length="268" mass="29482">MDDRPIGVFDSGIGGLTVLKEIMEQLPGEDIVYFGDTARIPYGTRSKETVIKYFFQSVRFLLTKDIKAIVIACNTASALAMEEAQEAFEIPLLGVIEPGAKAAVSATKNSIIGVIGTEGTINSQSYQRKIRQMLPSAEIIGIPCPLFVSIVEEGWENTDVAYLTAKKYLLELKEHNIDSLVLGCTHYPALRYTINKVLGDNVILVNPAYETAKAAKIMLKEKNLLSNKADGGKCRFYVSDNPEKFKRVGGNMLKKEIASVEKVNIESL</sequence>
<dbReference type="SUPFAM" id="SSF53681">
    <property type="entry name" value="Aspartate/glutamate racemase"/>
    <property type="match status" value="2"/>
</dbReference>
<dbReference type="HAMAP" id="MF_00258">
    <property type="entry name" value="Glu_racemase"/>
    <property type="match status" value="1"/>
</dbReference>
<feature type="active site" description="Proton donor/acceptor" evidence="8">
    <location>
        <position position="73"/>
    </location>
</feature>
<dbReference type="UniPathway" id="UPA00219"/>
<dbReference type="NCBIfam" id="TIGR00067">
    <property type="entry name" value="glut_race"/>
    <property type="match status" value="1"/>
</dbReference>
<evidence type="ECO:0000313" key="9">
    <source>
        <dbReference type="EMBL" id="SDW78374.1"/>
    </source>
</evidence>
<feature type="binding site" evidence="8">
    <location>
        <begin position="10"/>
        <end position="11"/>
    </location>
    <ligand>
        <name>substrate</name>
    </ligand>
</feature>
<keyword evidence="10" id="KW-1185">Reference proteome</keyword>
<comment type="function">
    <text evidence="8">Provides the (R)-glutamate required for cell wall biosynthesis.</text>
</comment>
<comment type="pathway">
    <text evidence="8">Cell wall biogenesis; peptidoglycan biosynthesis.</text>
</comment>
<organism evidence="9 10">
    <name type="scientific">Tepidimicrobium xylanilyticum</name>
    <dbReference type="NCBI Taxonomy" id="1123352"/>
    <lineage>
        <taxon>Bacteria</taxon>
        <taxon>Bacillati</taxon>
        <taxon>Bacillota</taxon>
        <taxon>Tissierellia</taxon>
        <taxon>Tissierellales</taxon>
        <taxon>Tepidimicrobiaceae</taxon>
        <taxon>Tepidimicrobium</taxon>
    </lineage>
</organism>
<dbReference type="InterPro" id="IPR015942">
    <property type="entry name" value="Asp/Glu/hydantoin_racemase"/>
</dbReference>
<dbReference type="EMBL" id="FNNG01000004">
    <property type="protein sequence ID" value="SDW78374.1"/>
    <property type="molecule type" value="Genomic_DNA"/>
</dbReference>
<dbReference type="Proteomes" id="UP000198828">
    <property type="component" value="Unassembled WGS sequence"/>
</dbReference>
<evidence type="ECO:0000256" key="4">
    <source>
        <dbReference type="ARBA" id="ARBA00022984"/>
    </source>
</evidence>
<accession>A0A1H2WDN1</accession>
<comment type="catalytic activity">
    <reaction evidence="1 8">
        <text>L-glutamate = D-glutamate</text>
        <dbReference type="Rhea" id="RHEA:12813"/>
        <dbReference type="ChEBI" id="CHEBI:29985"/>
        <dbReference type="ChEBI" id="CHEBI:29986"/>
        <dbReference type="EC" id="5.1.1.3"/>
    </reaction>
</comment>